<feature type="domain" description="SGNH hydrolase-type esterase" evidence="2">
    <location>
        <begin position="175"/>
        <end position="369"/>
    </location>
</feature>
<sequence length="407" mass="45040">MMKLLQLGASLLSWSLCATATILENGHERLNPWPGQTQSIALDESWKSYGPDVSQISYKGRWDSQHISWWSAPGIKVGFSGKKLAVTFGPSTSEGALVAYRIGSFDWLFSNVTAGSTHYFVGPGTALDGDDIPDNNIFEMRVTNWGLGVQIAGVSIASDARLLKPVTYQKKVELIGGSVVSGQFATYETLSSWAFLYAAGLGNVEYTITAYPGVCLADLQCYGGGTHGMTWFWHHASDPGVRAASMYGGEPEEYDVKAEQPADLVIIQMGGNDHRPPNEIPGDKFAEAYIDMIEDIHKVWPQAVVVLMSQWGGFIRSGTGWRGTTIYEPETMRVLDHFKDQGFVHYFNTDGILAHNDINPKNHPTDVGHIKLASHLLQWTRVVLGWELEPTGEMTHSTLYWNDQQEY</sequence>
<name>A0A443I3H6_BYSSP</name>
<gene>
    <name evidence="3" type="ORF">C8Q69DRAFT_176850</name>
</gene>
<proteinExistence type="predicted"/>
<reference evidence="3 4" key="1">
    <citation type="journal article" date="2018" name="Front. Microbiol.">
        <title>Genomic and genetic insights into a cosmopolitan fungus, Paecilomyces variotii (Eurotiales).</title>
        <authorList>
            <person name="Urquhart A.S."/>
            <person name="Mondo S.J."/>
            <person name="Makela M.R."/>
            <person name="Hane J.K."/>
            <person name="Wiebenga A."/>
            <person name="He G."/>
            <person name="Mihaltcheva S."/>
            <person name="Pangilinan J."/>
            <person name="Lipzen A."/>
            <person name="Barry K."/>
            <person name="de Vries R.P."/>
            <person name="Grigoriev I.V."/>
            <person name="Idnurm A."/>
        </authorList>
    </citation>
    <scope>NUCLEOTIDE SEQUENCE [LARGE SCALE GENOMIC DNA]</scope>
    <source>
        <strain evidence="3 4">CBS 101075</strain>
    </source>
</reference>
<feature type="signal peptide" evidence="1">
    <location>
        <begin position="1"/>
        <end position="19"/>
    </location>
</feature>
<keyword evidence="4" id="KW-1185">Reference proteome</keyword>
<protein>
    <submittedName>
        <fullName evidence="3">Acetylxylan esterase</fullName>
    </submittedName>
</protein>
<accession>A0A443I3H6</accession>
<evidence type="ECO:0000256" key="1">
    <source>
        <dbReference type="SAM" id="SignalP"/>
    </source>
</evidence>
<comment type="caution">
    <text evidence="3">The sequence shown here is derived from an EMBL/GenBank/DDBJ whole genome shotgun (WGS) entry which is preliminary data.</text>
</comment>
<dbReference type="PANTHER" id="PTHR37834">
    <property type="entry name" value="GDSL-LIKE LIPASE/ACYLHYDROLASE DOMAIN PROTEIN (AFU_ORTHOLOGUE AFUA_2G00620)"/>
    <property type="match status" value="1"/>
</dbReference>
<dbReference type="EMBL" id="RCNU01000002">
    <property type="protein sequence ID" value="RWQ98576.1"/>
    <property type="molecule type" value="Genomic_DNA"/>
</dbReference>
<dbReference type="RefSeq" id="XP_028488221.1">
    <property type="nucleotide sequence ID" value="XM_028625821.1"/>
</dbReference>
<feature type="chain" id="PRO_5019500408" evidence="1">
    <location>
        <begin position="20"/>
        <end position="407"/>
    </location>
</feature>
<dbReference type="PANTHER" id="PTHR37834:SF2">
    <property type="entry name" value="ESTERASE, SGNH HYDROLASE-TYPE"/>
    <property type="match status" value="1"/>
</dbReference>
<dbReference type="SUPFAM" id="SSF52266">
    <property type="entry name" value="SGNH hydrolase"/>
    <property type="match status" value="1"/>
</dbReference>
<keyword evidence="1" id="KW-0732">Signal</keyword>
<dbReference type="InterPro" id="IPR037461">
    <property type="entry name" value="CtCE2-like_dom"/>
</dbReference>
<evidence type="ECO:0000259" key="2">
    <source>
        <dbReference type="Pfam" id="PF13472"/>
    </source>
</evidence>
<dbReference type="Proteomes" id="UP000283841">
    <property type="component" value="Unassembled WGS sequence"/>
</dbReference>
<dbReference type="Pfam" id="PF13472">
    <property type="entry name" value="Lipase_GDSL_2"/>
    <property type="match status" value="1"/>
</dbReference>
<dbReference type="InterPro" id="IPR036514">
    <property type="entry name" value="SGNH_hydro_sf"/>
</dbReference>
<dbReference type="CDD" id="cd01831">
    <property type="entry name" value="Endoglucanase_E_like"/>
    <property type="match status" value="1"/>
</dbReference>
<evidence type="ECO:0000313" key="4">
    <source>
        <dbReference type="Proteomes" id="UP000283841"/>
    </source>
</evidence>
<dbReference type="AlphaFoldDB" id="A0A443I3H6"/>
<organism evidence="3 4">
    <name type="scientific">Byssochlamys spectabilis</name>
    <name type="common">Paecilomyces variotii</name>
    <dbReference type="NCBI Taxonomy" id="264951"/>
    <lineage>
        <taxon>Eukaryota</taxon>
        <taxon>Fungi</taxon>
        <taxon>Dikarya</taxon>
        <taxon>Ascomycota</taxon>
        <taxon>Pezizomycotina</taxon>
        <taxon>Eurotiomycetes</taxon>
        <taxon>Eurotiomycetidae</taxon>
        <taxon>Eurotiales</taxon>
        <taxon>Thermoascaceae</taxon>
        <taxon>Paecilomyces</taxon>
    </lineage>
</organism>
<evidence type="ECO:0000313" key="3">
    <source>
        <dbReference type="EMBL" id="RWQ98576.1"/>
    </source>
</evidence>
<dbReference type="VEuPathDB" id="FungiDB:C8Q69DRAFT_176850"/>
<dbReference type="InterPro" id="IPR013830">
    <property type="entry name" value="SGNH_hydro"/>
</dbReference>
<dbReference type="Gene3D" id="3.40.50.1110">
    <property type="entry name" value="SGNH hydrolase"/>
    <property type="match status" value="1"/>
</dbReference>
<dbReference type="GO" id="GO:0052689">
    <property type="term" value="F:carboxylic ester hydrolase activity"/>
    <property type="evidence" value="ECO:0007669"/>
    <property type="project" value="InterPro"/>
</dbReference>
<dbReference type="GeneID" id="39595098"/>
<dbReference type="InterPro" id="IPR052762">
    <property type="entry name" value="PCW_deacetylase/CE"/>
</dbReference>